<evidence type="ECO:0000259" key="2">
    <source>
        <dbReference type="PROSITE" id="PS51352"/>
    </source>
</evidence>
<keyword evidence="4" id="KW-1185">Reference proteome</keyword>
<gene>
    <name evidence="3" type="ORF">H9L01_01460</name>
</gene>
<dbReference type="InterPro" id="IPR036249">
    <property type="entry name" value="Thioredoxin-like_sf"/>
</dbReference>
<accession>A0A7G9RZN4</accession>
<evidence type="ECO:0000256" key="1">
    <source>
        <dbReference type="SAM" id="SignalP"/>
    </source>
</evidence>
<dbReference type="SUPFAM" id="SSF52833">
    <property type="entry name" value="Thioredoxin-like"/>
    <property type="match status" value="1"/>
</dbReference>
<keyword evidence="3" id="KW-0449">Lipoprotein</keyword>
<organism evidence="3 4">
    <name type="scientific">Erysipelothrix inopinata</name>
    <dbReference type="NCBI Taxonomy" id="225084"/>
    <lineage>
        <taxon>Bacteria</taxon>
        <taxon>Bacillati</taxon>
        <taxon>Bacillota</taxon>
        <taxon>Erysipelotrichia</taxon>
        <taxon>Erysipelotrichales</taxon>
        <taxon>Erysipelotrichaceae</taxon>
        <taxon>Erysipelothrix</taxon>
    </lineage>
</organism>
<protein>
    <submittedName>
        <fullName evidence="3">Lipoprotein</fullName>
    </submittedName>
</protein>
<dbReference type="PROSITE" id="PS51354">
    <property type="entry name" value="GLUTAREDOXIN_2"/>
    <property type="match status" value="1"/>
</dbReference>
<dbReference type="KEGG" id="eio:H9L01_01460"/>
<evidence type="ECO:0000313" key="3">
    <source>
        <dbReference type="EMBL" id="QNN61059.1"/>
    </source>
</evidence>
<feature type="domain" description="Thioredoxin" evidence="2">
    <location>
        <begin position="4"/>
        <end position="170"/>
    </location>
</feature>
<sequence length="172" mass="19454">MKKTLLVALTALLILTGCSGKSNLMSGYKGFDKKDNHFIRENYTDAMTKIENKEAGIFYFGFDTCPWCIALVPVLEDALTEADVKAEYIDVQDKEFKEDKELQDRFTKFNASLPQDQTSMQNGAPTVPFVVIIDKDGNLSTHVGTIDNKQQLSDTEKEFLKLRLADKFKKVK</sequence>
<dbReference type="PROSITE" id="PS51257">
    <property type="entry name" value="PROKAR_LIPOPROTEIN"/>
    <property type="match status" value="1"/>
</dbReference>
<dbReference type="AlphaFoldDB" id="A0A7G9RZN4"/>
<feature type="chain" id="PRO_5028922228" evidence="1">
    <location>
        <begin position="21"/>
        <end position="172"/>
    </location>
</feature>
<reference evidence="3 4" key="1">
    <citation type="submission" date="2020-08" db="EMBL/GenBank/DDBJ databases">
        <title>Genome sequence of Erysipelothrix inopinata DSM 15511T.</title>
        <authorList>
            <person name="Hyun D.-W."/>
            <person name="Bae J.-W."/>
        </authorList>
    </citation>
    <scope>NUCLEOTIDE SEQUENCE [LARGE SCALE GENOMIC DNA]</scope>
    <source>
        <strain evidence="3 4">DSM 15511</strain>
    </source>
</reference>
<proteinExistence type="predicted"/>
<dbReference type="CDD" id="cd01659">
    <property type="entry name" value="TRX_superfamily"/>
    <property type="match status" value="1"/>
</dbReference>
<keyword evidence="1" id="KW-0732">Signal</keyword>
<evidence type="ECO:0000313" key="4">
    <source>
        <dbReference type="Proteomes" id="UP000515928"/>
    </source>
</evidence>
<dbReference type="InterPro" id="IPR013766">
    <property type="entry name" value="Thioredoxin_domain"/>
</dbReference>
<feature type="signal peptide" evidence="1">
    <location>
        <begin position="1"/>
        <end position="20"/>
    </location>
</feature>
<dbReference type="Gene3D" id="3.40.30.10">
    <property type="entry name" value="Glutaredoxin"/>
    <property type="match status" value="1"/>
</dbReference>
<dbReference type="PROSITE" id="PS51352">
    <property type="entry name" value="THIOREDOXIN_2"/>
    <property type="match status" value="1"/>
</dbReference>
<dbReference type="RefSeq" id="WP_187534177.1">
    <property type="nucleotide sequence ID" value="NZ_CBCSHU010000019.1"/>
</dbReference>
<name>A0A7G9RZN4_9FIRM</name>
<dbReference type="Proteomes" id="UP000515928">
    <property type="component" value="Chromosome"/>
</dbReference>
<dbReference type="EMBL" id="CP060715">
    <property type="protein sequence ID" value="QNN61059.1"/>
    <property type="molecule type" value="Genomic_DNA"/>
</dbReference>